<feature type="compositionally biased region" description="Low complexity" evidence="6">
    <location>
        <begin position="50"/>
        <end position="63"/>
    </location>
</feature>
<dbReference type="PANTHER" id="PTHR32467">
    <property type="entry name" value="AP2-LIKE ETHYLENE-RESPONSIVE TRANSCRIPTION FACTOR"/>
    <property type="match status" value="1"/>
</dbReference>
<feature type="domain" description="AP2/ERF" evidence="7">
    <location>
        <begin position="82"/>
        <end position="150"/>
    </location>
</feature>
<evidence type="ECO:0000256" key="2">
    <source>
        <dbReference type="ARBA" id="ARBA00023015"/>
    </source>
</evidence>
<dbReference type="CDD" id="cd00018">
    <property type="entry name" value="AP2"/>
    <property type="match status" value="2"/>
</dbReference>
<dbReference type="InterPro" id="IPR036955">
    <property type="entry name" value="AP2/ERF_dom_sf"/>
</dbReference>
<dbReference type="Gene3D" id="3.30.730.10">
    <property type="entry name" value="AP2/ERF domain"/>
    <property type="match status" value="2"/>
</dbReference>
<keyword evidence="5" id="KW-0539">Nucleus</keyword>
<evidence type="ECO:0000256" key="4">
    <source>
        <dbReference type="ARBA" id="ARBA00023163"/>
    </source>
</evidence>
<evidence type="ECO:0000256" key="6">
    <source>
        <dbReference type="SAM" id="MobiDB-lite"/>
    </source>
</evidence>
<feature type="region of interest" description="Disordered" evidence="6">
    <location>
        <begin position="36"/>
        <end position="67"/>
    </location>
</feature>
<protein>
    <recommendedName>
        <fullName evidence="7">AP2/ERF domain-containing protein</fullName>
    </recommendedName>
</protein>
<organism evidence="8 9">
    <name type="scientific">Papaver atlanticum</name>
    <dbReference type="NCBI Taxonomy" id="357466"/>
    <lineage>
        <taxon>Eukaryota</taxon>
        <taxon>Viridiplantae</taxon>
        <taxon>Streptophyta</taxon>
        <taxon>Embryophyta</taxon>
        <taxon>Tracheophyta</taxon>
        <taxon>Spermatophyta</taxon>
        <taxon>Magnoliopsida</taxon>
        <taxon>Ranunculales</taxon>
        <taxon>Papaveraceae</taxon>
        <taxon>Papaveroideae</taxon>
        <taxon>Papaver</taxon>
    </lineage>
</organism>
<keyword evidence="3" id="KW-0238">DNA-binding</keyword>
<reference evidence="8" key="1">
    <citation type="submission" date="2022-04" db="EMBL/GenBank/DDBJ databases">
        <title>A functionally conserved STORR gene fusion in Papaver species that diverged 16.8 million years ago.</title>
        <authorList>
            <person name="Catania T."/>
        </authorList>
    </citation>
    <scope>NUCLEOTIDE SEQUENCE</scope>
    <source>
        <strain evidence="8">S-188037</strain>
    </source>
</reference>
<evidence type="ECO:0000259" key="7">
    <source>
        <dbReference type="PROSITE" id="PS51032"/>
    </source>
</evidence>
<dbReference type="AlphaFoldDB" id="A0AAD4TJ81"/>
<evidence type="ECO:0000256" key="3">
    <source>
        <dbReference type="ARBA" id="ARBA00023125"/>
    </source>
</evidence>
<feature type="domain" description="AP2/ERF" evidence="7">
    <location>
        <begin position="186"/>
        <end position="244"/>
    </location>
</feature>
<evidence type="ECO:0000313" key="8">
    <source>
        <dbReference type="EMBL" id="KAI3963413.1"/>
    </source>
</evidence>
<dbReference type="PROSITE" id="PS51032">
    <property type="entry name" value="AP2_ERF"/>
    <property type="match status" value="2"/>
</dbReference>
<dbReference type="PRINTS" id="PR00367">
    <property type="entry name" value="ETHRSPELEMNT"/>
</dbReference>
<keyword evidence="4" id="KW-0804">Transcription</keyword>
<gene>
    <name evidence="8" type="ORF">MKW98_022835</name>
</gene>
<dbReference type="GO" id="GO:0003700">
    <property type="term" value="F:DNA-binding transcription factor activity"/>
    <property type="evidence" value="ECO:0007669"/>
    <property type="project" value="InterPro"/>
</dbReference>
<dbReference type="SMART" id="SM00380">
    <property type="entry name" value="AP2"/>
    <property type="match status" value="2"/>
</dbReference>
<dbReference type="InterPro" id="IPR016177">
    <property type="entry name" value="DNA-bd_dom_sf"/>
</dbReference>
<accession>A0AAD4TJ81</accession>
<dbReference type="SUPFAM" id="SSF54171">
    <property type="entry name" value="DNA-binding domain"/>
    <property type="match status" value="2"/>
</dbReference>
<dbReference type="Proteomes" id="UP001202328">
    <property type="component" value="Unassembled WGS sequence"/>
</dbReference>
<evidence type="ECO:0000256" key="1">
    <source>
        <dbReference type="ARBA" id="ARBA00004123"/>
    </source>
</evidence>
<comment type="subcellular location">
    <subcellularLocation>
        <location evidence="1">Nucleus</location>
    </subcellularLocation>
</comment>
<dbReference type="GO" id="GO:0003677">
    <property type="term" value="F:DNA binding"/>
    <property type="evidence" value="ECO:0007669"/>
    <property type="project" value="UniProtKB-KW"/>
</dbReference>
<name>A0AAD4TJ81_9MAGN</name>
<dbReference type="Pfam" id="PF00847">
    <property type="entry name" value="AP2"/>
    <property type="match status" value="2"/>
</dbReference>
<evidence type="ECO:0000256" key="5">
    <source>
        <dbReference type="ARBA" id="ARBA00023242"/>
    </source>
</evidence>
<dbReference type="EMBL" id="JAJJMB010000061">
    <property type="protein sequence ID" value="KAI3963413.1"/>
    <property type="molecule type" value="Genomic_DNA"/>
</dbReference>
<keyword evidence="2" id="KW-0805">Transcription regulation</keyword>
<comment type="caution">
    <text evidence="8">The sequence shown here is derived from an EMBL/GenBank/DDBJ whole genome shotgun (WGS) entry which is preliminary data.</text>
</comment>
<keyword evidence="9" id="KW-1185">Reference proteome</keyword>
<dbReference type="InterPro" id="IPR001471">
    <property type="entry name" value="AP2/ERF_dom"/>
</dbReference>
<sequence>MGTLIPASENEICLLNQEVSLIDQVSIVADYERLPSSNDSSPKLIPPPSSSSSVNVNPASSSATGNEQVKKALYKVGQRTSNFRGVTRHRWTGKFEAHLWDNTTISETRKRKGKQVYLGGYETEEKAAQAYDLAALKLWGAGAHSKMNFPISNYAKEAEEMKDMSREEYINSLRRKSICFARGNSIYRGVTRQHEGRRWQARIGRVAGGRDIYLGTYDTEEEAAEAYDIAAVKLRGMSAITNFHISNYYKEGSKELDIIPIDITEKELPKVKIRRFIMP</sequence>
<evidence type="ECO:0000313" key="9">
    <source>
        <dbReference type="Proteomes" id="UP001202328"/>
    </source>
</evidence>
<dbReference type="PANTHER" id="PTHR32467:SF99">
    <property type="entry name" value="AP2-LIKE ETHYLENE-RESPONSIVE TRANSCRIPTION FACTOR AIL5"/>
    <property type="match status" value="1"/>
</dbReference>
<proteinExistence type="predicted"/>
<dbReference type="GO" id="GO:0005634">
    <property type="term" value="C:nucleus"/>
    <property type="evidence" value="ECO:0007669"/>
    <property type="project" value="UniProtKB-SubCell"/>
</dbReference>